<dbReference type="GO" id="GO:0004657">
    <property type="term" value="F:proline dehydrogenase activity"/>
    <property type="evidence" value="ECO:0007669"/>
    <property type="project" value="TreeGrafter"/>
</dbReference>
<organism evidence="7 8">
    <name type="scientific">Panaeolus cyanescens</name>
    <dbReference type="NCBI Taxonomy" id="181874"/>
    <lineage>
        <taxon>Eukaryota</taxon>
        <taxon>Fungi</taxon>
        <taxon>Dikarya</taxon>
        <taxon>Basidiomycota</taxon>
        <taxon>Agaricomycotina</taxon>
        <taxon>Agaricomycetes</taxon>
        <taxon>Agaricomycetidae</taxon>
        <taxon>Agaricales</taxon>
        <taxon>Agaricineae</taxon>
        <taxon>Galeropsidaceae</taxon>
        <taxon>Panaeolus</taxon>
    </lineage>
</organism>
<dbReference type="Pfam" id="PF01266">
    <property type="entry name" value="DAO"/>
    <property type="match status" value="1"/>
</dbReference>
<dbReference type="GO" id="GO:0008115">
    <property type="term" value="F:sarcosine oxidase activity"/>
    <property type="evidence" value="ECO:0007669"/>
    <property type="project" value="TreeGrafter"/>
</dbReference>
<dbReference type="GO" id="GO:0050660">
    <property type="term" value="F:flavin adenine dinucleotide binding"/>
    <property type="evidence" value="ECO:0007669"/>
    <property type="project" value="InterPro"/>
</dbReference>
<evidence type="ECO:0000256" key="2">
    <source>
        <dbReference type="ARBA" id="ARBA00010989"/>
    </source>
</evidence>
<dbReference type="PANTHER" id="PTHR10961">
    <property type="entry name" value="PEROXISOMAL SARCOSINE OXIDASE"/>
    <property type="match status" value="1"/>
</dbReference>
<evidence type="ECO:0000256" key="3">
    <source>
        <dbReference type="ARBA" id="ARBA00022630"/>
    </source>
</evidence>
<evidence type="ECO:0000256" key="1">
    <source>
        <dbReference type="ARBA" id="ARBA00001974"/>
    </source>
</evidence>
<proteinExistence type="inferred from homology"/>
<dbReference type="Proteomes" id="UP000284842">
    <property type="component" value="Unassembled WGS sequence"/>
</dbReference>
<dbReference type="InterPro" id="IPR045170">
    <property type="entry name" value="MTOX"/>
</dbReference>
<dbReference type="GO" id="GO:0050031">
    <property type="term" value="F:L-pipecolate oxidase activity"/>
    <property type="evidence" value="ECO:0007669"/>
    <property type="project" value="TreeGrafter"/>
</dbReference>
<evidence type="ECO:0000313" key="8">
    <source>
        <dbReference type="Proteomes" id="UP000284842"/>
    </source>
</evidence>
<dbReference type="InParanoid" id="A0A409V8P1"/>
<evidence type="ECO:0000256" key="4">
    <source>
        <dbReference type="ARBA" id="ARBA00022827"/>
    </source>
</evidence>
<sequence length="435" mass="47518">MSQPKHIDIIIVGAGCFGVSTAFQLLQRGYENVTILDRSDTLPAPDAASNDINRIVRSSYADPFYTQLAREAIALWKDKEFWGDSYQESGVLVLGSSDQGDDEYANEAYKNDLALGADIELLNTAGEIAAVFPPSVRLTGFESRFGYLNRDGGWADAGKGLSRLIGRVRALGGKFVTGKVACDIIRCEDGSAGGILCSDGSKYEADLTIIATGSWTPSTFPQLDLGRMCLATGYSVFWFQFATIQLSEDEAKKYKACPVVLDFSTGFYIFPPNDKHVVKMAIHAAGYTHADQANGSISTPRTLLSHPNDGLCIPKDTIKDLRKYLKDLYPELAMMPFSGTRMCWYNDSPDGDWVIGRYPGDKSLILATAGSGHAYKFLPVVGRLVVDLLEDQLAPPLTAKFAVDRPIMSRDTSRIGQPIELDPLQLCSPQDLAHI</sequence>
<dbReference type="FunCoup" id="A0A409V8P1">
    <property type="interactions" value="133"/>
</dbReference>
<feature type="domain" description="FAD dependent oxidoreductase" evidence="6">
    <location>
        <begin position="8"/>
        <end position="388"/>
    </location>
</feature>
<accession>A0A409V8P1</accession>
<evidence type="ECO:0000259" key="6">
    <source>
        <dbReference type="Pfam" id="PF01266"/>
    </source>
</evidence>
<keyword evidence="4" id="KW-0274">FAD</keyword>
<comment type="caution">
    <text evidence="7">The sequence shown here is derived from an EMBL/GenBank/DDBJ whole genome shotgun (WGS) entry which is preliminary data.</text>
</comment>
<dbReference type="Gene3D" id="3.50.50.60">
    <property type="entry name" value="FAD/NAD(P)-binding domain"/>
    <property type="match status" value="1"/>
</dbReference>
<keyword evidence="3" id="KW-0285">Flavoprotein</keyword>
<dbReference type="STRING" id="181874.A0A409V8P1"/>
<dbReference type="SUPFAM" id="SSF51905">
    <property type="entry name" value="FAD/NAD(P)-binding domain"/>
    <property type="match status" value="1"/>
</dbReference>
<evidence type="ECO:0000313" key="7">
    <source>
        <dbReference type="EMBL" id="PPQ62942.1"/>
    </source>
</evidence>
<gene>
    <name evidence="7" type="ORF">CVT24_006182</name>
</gene>
<reference evidence="7 8" key="1">
    <citation type="journal article" date="2018" name="Evol. Lett.">
        <title>Horizontal gene cluster transfer increased hallucinogenic mushroom diversity.</title>
        <authorList>
            <person name="Reynolds H.T."/>
            <person name="Vijayakumar V."/>
            <person name="Gluck-Thaler E."/>
            <person name="Korotkin H.B."/>
            <person name="Matheny P.B."/>
            <person name="Slot J.C."/>
        </authorList>
    </citation>
    <scope>NUCLEOTIDE SEQUENCE [LARGE SCALE GENOMIC DNA]</scope>
    <source>
        <strain evidence="7 8">2629</strain>
    </source>
</reference>
<dbReference type="EMBL" id="NHTK01006135">
    <property type="protein sequence ID" value="PPQ62942.1"/>
    <property type="molecule type" value="Genomic_DNA"/>
</dbReference>
<dbReference type="OrthoDB" id="2219495at2759"/>
<dbReference type="InterPro" id="IPR006076">
    <property type="entry name" value="FAD-dep_OxRdtase"/>
</dbReference>
<keyword evidence="8" id="KW-1185">Reference proteome</keyword>
<dbReference type="InterPro" id="IPR036188">
    <property type="entry name" value="FAD/NAD-bd_sf"/>
</dbReference>
<dbReference type="PANTHER" id="PTHR10961:SF46">
    <property type="entry name" value="PEROXISOMAL SARCOSINE OXIDASE"/>
    <property type="match status" value="1"/>
</dbReference>
<comment type="similarity">
    <text evidence="2">Belongs to the MSOX/MTOX family.</text>
</comment>
<keyword evidence="5" id="KW-0560">Oxidoreductase</keyword>
<protein>
    <recommendedName>
        <fullName evidence="6">FAD dependent oxidoreductase domain-containing protein</fullName>
    </recommendedName>
</protein>
<dbReference type="AlphaFoldDB" id="A0A409V8P1"/>
<evidence type="ECO:0000256" key="5">
    <source>
        <dbReference type="ARBA" id="ARBA00023002"/>
    </source>
</evidence>
<dbReference type="Gene3D" id="3.30.9.10">
    <property type="entry name" value="D-Amino Acid Oxidase, subunit A, domain 2"/>
    <property type="match status" value="1"/>
</dbReference>
<comment type="cofactor">
    <cofactor evidence="1">
        <name>FAD</name>
        <dbReference type="ChEBI" id="CHEBI:57692"/>
    </cofactor>
</comment>
<name>A0A409V8P1_9AGAR</name>